<dbReference type="Gene3D" id="1.10.4030.10">
    <property type="entry name" value="Porin chaperone SurA, peptide-binding domain"/>
    <property type="match status" value="1"/>
</dbReference>
<dbReference type="InterPro" id="IPR027304">
    <property type="entry name" value="Trigger_fact/SurA_dom_sf"/>
</dbReference>
<keyword evidence="5 6" id="KW-0413">Isomerase</keyword>
<dbReference type="PANTHER" id="PTHR47245">
    <property type="entry name" value="PEPTIDYLPROLYL ISOMERASE"/>
    <property type="match status" value="1"/>
</dbReference>
<name>A0A9X2MWL9_9BACL</name>
<keyword evidence="3" id="KW-0732">Signal</keyword>
<dbReference type="SUPFAM" id="SSF109998">
    <property type="entry name" value="Triger factor/SurA peptide-binding domain-like"/>
    <property type="match status" value="1"/>
</dbReference>
<reference evidence="8" key="1">
    <citation type="submission" date="2022-08" db="EMBL/GenBank/DDBJ databases">
        <title>The genomic sequence of strain Paenibacillus sp. SCIV0701.</title>
        <authorList>
            <person name="Zhao H."/>
        </authorList>
    </citation>
    <scope>NUCLEOTIDE SEQUENCE</scope>
    <source>
        <strain evidence="8">SCIV0701</strain>
    </source>
</reference>
<dbReference type="InterPro" id="IPR000297">
    <property type="entry name" value="PPIase_PpiC"/>
</dbReference>
<evidence type="ECO:0000259" key="7">
    <source>
        <dbReference type="PROSITE" id="PS50198"/>
    </source>
</evidence>
<proteinExistence type="predicted"/>
<dbReference type="EMBL" id="JANIPJ010000024">
    <property type="protein sequence ID" value="MCR2807243.1"/>
    <property type="molecule type" value="Genomic_DNA"/>
</dbReference>
<gene>
    <name evidence="8" type="ORF">NQZ67_25480</name>
</gene>
<dbReference type="InterPro" id="IPR046357">
    <property type="entry name" value="PPIase_dom_sf"/>
</dbReference>
<dbReference type="GO" id="GO:0003755">
    <property type="term" value="F:peptidyl-prolyl cis-trans isomerase activity"/>
    <property type="evidence" value="ECO:0007669"/>
    <property type="project" value="UniProtKB-KW"/>
</dbReference>
<dbReference type="SUPFAM" id="SSF54534">
    <property type="entry name" value="FKBP-like"/>
    <property type="match status" value="1"/>
</dbReference>
<evidence type="ECO:0000256" key="2">
    <source>
        <dbReference type="ARBA" id="ARBA00013194"/>
    </source>
</evidence>
<accession>A0A9X2MWL9</accession>
<dbReference type="RefSeq" id="WP_257451539.1">
    <property type="nucleotide sequence ID" value="NZ_JANIPJ010000024.1"/>
</dbReference>
<keyword evidence="4 6" id="KW-0697">Rotamase</keyword>
<evidence type="ECO:0000256" key="5">
    <source>
        <dbReference type="ARBA" id="ARBA00023235"/>
    </source>
</evidence>
<sequence length="309" mass="34418">MKRNEVLKTVVILQAVCMIALAGFVMAKAWPLPSANGNVRDTEEQDDGAVAVVGNQVISKDRLTEELIEQYGDAVLRQLMIRQAIELEAEASGLAVAQEEANDELKRSAEGYENEEQFFDVMKEQLGMSRQQVMEDIRYRLLLQKIAVKDIPVSDEEVRQYIEDHPERFGEKRQYHLLWIVTATRAQAENILSRLESGEDFSELAGTYSIDEFTSQSGGDLGLVDADDPFYDEAVLSAASGMAIAEIAGPIELEEGYAVIELAGTRSTAALTGERLLELARKELALERAKPQQELEDELLSRYDAAIMK</sequence>
<dbReference type="PROSITE" id="PS01096">
    <property type="entry name" value="PPIC_PPIASE_1"/>
    <property type="match status" value="1"/>
</dbReference>
<evidence type="ECO:0000313" key="9">
    <source>
        <dbReference type="Proteomes" id="UP001141950"/>
    </source>
</evidence>
<feature type="domain" description="PpiC" evidence="7">
    <location>
        <begin position="143"/>
        <end position="264"/>
    </location>
</feature>
<dbReference type="InterPro" id="IPR050245">
    <property type="entry name" value="PrsA_foldase"/>
</dbReference>
<dbReference type="PROSITE" id="PS50198">
    <property type="entry name" value="PPIC_PPIASE_2"/>
    <property type="match status" value="1"/>
</dbReference>
<protein>
    <recommendedName>
        <fullName evidence="2">peptidylprolyl isomerase</fullName>
        <ecNumber evidence="2">5.2.1.8</ecNumber>
    </recommendedName>
</protein>
<keyword evidence="9" id="KW-1185">Reference proteome</keyword>
<comment type="caution">
    <text evidence="8">The sequence shown here is derived from an EMBL/GenBank/DDBJ whole genome shotgun (WGS) entry which is preliminary data.</text>
</comment>
<evidence type="ECO:0000256" key="4">
    <source>
        <dbReference type="ARBA" id="ARBA00023110"/>
    </source>
</evidence>
<dbReference type="InterPro" id="IPR023058">
    <property type="entry name" value="PPIase_PpiC_CS"/>
</dbReference>
<evidence type="ECO:0000313" key="8">
    <source>
        <dbReference type="EMBL" id="MCR2807243.1"/>
    </source>
</evidence>
<evidence type="ECO:0000256" key="6">
    <source>
        <dbReference type="PROSITE-ProRule" id="PRU00278"/>
    </source>
</evidence>
<comment type="catalytic activity">
    <reaction evidence="1">
        <text>[protein]-peptidylproline (omega=180) = [protein]-peptidylproline (omega=0)</text>
        <dbReference type="Rhea" id="RHEA:16237"/>
        <dbReference type="Rhea" id="RHEA-COMP:10747"/>
        <dbReference type="Rhea" id="RHEA-COMP:10748"/>
        <dbReference type="ChEBI" id="CHEBI:83833"/>
        <dbReference type="ChEBI" id="CHEBI:83834"/>
        <dbReference type="EC" id="5.2.1.8"/>
    </reaction>
</comment>
<dbReference type="EC" id="5.2.1.8" evidence="2"/>
<dbReference type="Gene3D" id="3.10.50.40">
    <property type="match status" value="1"/>
</dbReference>
<dbReference type="PANTHER" id="PTHR47245:SF1">
    <property type="entry name" value="FOLDASE PROTEIN PRSA"/>
    <property type="match status" value="1"/>
</dbReference>
<dbReference type="Pfam" id="PF00639">
    <property type="entry name" value="Rotamase"/>
    <property type="match status" value="1"/>
</dbReference>
<dbReference type="AlphaFoldDB" id="A0A9X2MWL9"/>
<evidence type="ECO:0000256" key="1">
    <source>
        <dbReference type="ARBA" id="ARBA00000971"/>
    </source>
</evidence>
<evidence type="ECO:0000256" key="3">
    <source>
        <dbReference type="ARBA" id="ARBA00022729"/>
    </source>
</evidence>
<dbReference type="Proteomes" id="UP001141950">
    <property type="component" value="Unassembled WGS sequence"/>
</dbReference>
<organism evidence="8 9">
    <name type="scientific">Paenibacillus soyae</name>
    <dbReference type="NCBI Taxonomy" id="2969249"/>
    <lineage>
        <taxon>Bacteria</taxon>
        <taxon>Bacillati</taxon>
        <taxon>Bacillota</taxon>
        <taxon>Bacilli</taxon>
        <taxon>Bacillales</taxon>
        <taxon>Paenibacillaceae</taxon>
        <taxon>Paenibacillus</taxon>
    </lineage>
</organism>